<sequence>MDIANWRIESTAGSKYQEKHPSPNVQKAINFFPSNSASAIDDLLPQHLKEMTSKLSSDAGKDSSLRALNKNDGGLCPIAVGNVFRRLTAKLACYKVRNYVRLYQIDFATQRGCEAAIHTVRILVILSLVGVQRGDPAGPMTFSLTIQPIIDELKSDLIMFYLDDGILSDDREVVLSDFMNLVDRSKEIGFQVNPSKCEFYFCSGDVDTNIFTRCEDVATEKFKPLETMINCLTGLPLRVAYFLVKNCFALPKLTYLLRPSPAWKLPEWCSDLDKAVEKRSGVDFEHQTGLRSMDPSILSNKIRKIRNPKGSGRFSRHNELNGILKRSLSLMNMPCSLECGELVRDDGKRPDGMTHVPWSRGQHLVWDVTYTDTLADSHVEHSAVESGYATKAAAKRKLSINKRKYPYGTGKGIYQRQ</sequence>
<dbReference type="Proteomes" id="UP000801492">
    <property type="component" value="Unassembled WGS sequence"/>
</dbReference>
<dbReference type="InterPro" id="IPR043502">
    <property type="entry name" value="DNA/RNA_pol_sf"/>
</dbReference>
<evidence type="ECO:0000259" key="1">
    <source>
        <dbReference type="Pfam" id="PF00078"/>
    </source>
</evidence>
<gene>
    <name evidence="2" type="ORF">ILUMI_22089</name>
</gene>
<dbReference type="GO" id="GO:0071897">
    <property type="term" value="P:DNA biosynthetic process"/>
    <property type="evidence" value="ECO:0007669"/>
    <property type="project" value="UniProtKB-ARBA"/>
</dbReference>
<dbReference type="SUPFAM" id="SSF56672">
    <property type="entry name" value="DNA/RNA polymerases"/>
    <property type="match status" value="1"/>
</dbReference>
<dbReference type="OrthoDB" id="7485566at2759"/>
<proteinExistence type="predicted"/>
<protein>
    <recommendedName>
        <fullName evidence="1">Reverse transcriptase domain-containing protein</fullName>
    </recommendedName>
</protein>
<reference evidence="2" key="1">
    <citation type="submission" date="2019-08" db="EMBL/GenBank/DDBJ databases">
        <title>The genome of the North American firefly Photinus pyralis.</title>
        <authorList>
            <consortium name="Photinus pyralis genome working group"/>
            <person name="Fallon T.R."/>
            <person name="Sander Lower S.E."/>
            <person name="Weng J.-K."/>
        </authorList>
    </citation>
    <scope>NUCLEOTIDE SEQUENCE</scope>
    <source>
        <strain evidence="2">TRF0915ILg1</strain>
        <tissue evidence="2">Whole body</tissue>
    </source>
</reference>
<dbReference type="EMBL" id="VTPC01090226">
    <property type="protein sequence ID" value="KAF2884083.1"/>
    <property type="molecule type" value="Genomic_DNA"/>
</dbReference>
<name>A0A8K0G384_IGNLU</name>
<dbReference type="AlphaFoldDB" id="A0A8K0G384"/>
<keyword evidence="3" id="KW-1185">Reference proteome</keyword>
<dbReference type="Pfam" id="PF00078">
    <property type="entry name" value="RVT_1"/>
    <property type="match status" value="1"/>
</dbReference>
<evidence type="ECO:0000313" key="2">
    <source>
        <dbReference type="EMBL" id="KAF2884083.1"/>
    </source>
</evidence>
<feature type="domain" description="Reverse transcriptase" evidence="1">
    <location>
        <begin position="130"/>
        <end position="201"/>
    </location>
</feature>
<dbReference type="InterPro" id="IPR000477">
    <property type="entry name" value="RT_dom"/>
</dbReference>
<accession>A0A8K0G384</accession>
<organism evidence="2 3">
    <name type="scientific">Ignelater luminosus</name>
    <name type="common">Cucubano</name>
    <name type="synonym">Pyrophorus luminosus</name>
    <dbReference type="NCBI Taxonomy" id="2038154"/>
    <lineage>
        <taxon>Eukaryota</taxon>
        <taxon>Metazoa</taxon>
        <taxon>Ecdysozoa</taxon>
        <taxon>Arthropoda</taxon>
        <taxon>Hexapoda</taxon>
        <taxon>Insecta</taxon>
        <taxon>Pterygota</taxon>
        <taxon>Neoptera</taxon>
        <taxon>Endopterygota</taxon>
        <taxon>Coleoptera</taxon>
        <taxon>Polyphaga</taxon>
        <taxon>Elateriformia</taxon>
        <taxon>Elateroidea</taxon>
        <taxon>Elateridae</taxon>
        <taxon>Agrypninae</taxon>
        <taxon>Pyrophorini</taxon>
        <taxon>Ignelater</taxon>
    </lineage>
</organism>
<comment type="caution">
    <text evidence="2">The sequence shown here is derived from an EMBL/GenBank/DDBJ whole genome shotgun (WGS) entry which is preliminary data.</text>
</comment>
<evidence type="ECO:0000313" key="3">
    <source>
        <dbReference type="Proteomes" id="UP000801492"/>
    </source>
</evidence>